<comment type="caution">
    <text evidence="9">The sequence shown here is derived from an EMBL/GenBank/DDBJ whole genome shotgun (WGS) entry which is preliminary data.</text>
</comment>
<proteinExistence type="inferred from homology"/>
<evidence type="ECO:0000313" key="10">
    <source>
        <dbReference type="Proteomes" id="UP000813462"/>
    </source>
</evidence>
<comment type="similarity">
    <text evidence="2 8">Belongs to the multi antimicrobial extrusion (MATE) (TC 2.A.66.1) family.</text>
</comment>
<keyword evidence="5 8" id="KW-1133">Transmembrane helix</keyword>
<dbReference type="GO" id="GO:0015297">
    <property type="term" value="F:antiporter activity"/>
    <property type="evidence" value="ECO:0007669"/>
    <property type="project" value="InterPro"/>
</dbReference>
<keyword evidence="6 8" id="KW-0472">Membrane</keyword>
<evidence type="ECO:0000256" key="2">
    <source>
        <dbReference type="ARBA" id="ARBA00010199"/>
    </source>
</evidence>
<protein>
    <recommendedName>
        <fullName evidence="8">Protein DETOXIFICATION</fullName>
    </recommendedName>
    <alternativeName>
        <fullName evidence="8">Multidrug and toxic compound extrusion protein</fullName>
    </alternativeName>
</protein>
<evidence type="ECO:0000256" key="6">
    <source>
        <dbReference type="ARBA" id="ARBA00023136"/>
    </source>
</evidence>
<evidence type="ECO:0000256" key="1">
    <source>
        <dbReference type="ARBA" id="ARBA00004141"/>
    </source>
</evidence>
<evidence type="ECO:0000256" key="4">
    <source>
        <dbReference type="ARBA" id="ARBA00022737"/>
    </source>
</evidence>
<dbReference type="Pfam" id="PF01554">
    <property type="entry name" value="MatE"/>
    <property type="match status" value="2"/>
</dbReference>
<feature type="transmembrane region" description="Helical" evidence="8">
    <location>
        <begin position="585"/>
        <end position="606"/>
    </location>
</feature>
<feature type="transmembrane region" description="Helical" evidence="8">
    <location>
        <begin position="551"/>
        <end position="573"/>
    </location>
</feature>
<evidence type="ECO:0000313" key="9">
    <source>
        <dbReference type="EMBL" id="KAH7512462.1"/>
    </source>
</evidence>
<dbReference type="PANTHER" id="PTHR42893:SF4">
    <property type="entry name" value="PROTEIN DETOXIFICATION 42"/>
    <property type="match status" value="1"/>
</dbReference>
<feature type="transmembrane region" description="Helical" evidence="8">
    <location>
        <begin position="475"/>
        <end position="496"/>
    </location>
</feature>
<gene>
    <name evidence="9" type="ORF">FEM48_Zijuj12G0093300</name>
</gene>
<dbReference type="FunFam" id="1.25.40.10:FF:001136">
    <property type="entry name" value="Putative pentatricopeptide repeat-containing protein"/>
    <property type="match status" value="1"/>
</dbReference>
<dbReference type="AlphaFoldDB" id="A0A978UCG9"/>
<evidence type="ECO:0000256" key="3">
    <source>
        <dbReference type="ARBA" id="ARBA00022692"/>
    </source>
</evidence>
<dbReference type="GO" id="GO:0042910">
    <property type="term" value="F:xenobiotic transmembrane transporter activity"/>
    <property type="evidence" value="ECO:0007669"/>
    <property type="project" value="InterPro"/>
</dbReference>
<dbReference type="InterPro" id="IPR011990">
    <property type="entry name" value="TPR-like_helical_dom_sf"/>
</dbReference>
<dbReference type="NCBIfam" id="TIGR00756">
    <property type="entry name" value="PPR"/>
    <property type="match status" value="1"/>
</dbReference>
<keyword evidence="3 8" id="KW-0812">Transmembrane</keyword>
<feature type="transmembrane region" description="Helical" evidence="8">
    <location>
        <begin position="342"/>
        <end position="365"/>
    </location>
</feature>
<dbReference type="NCBIfam" id="TIGR00797">
    <property type="entry name" value="matE"/>
    <property type="match status" value="1"/>
</dbReference>
<reference evidence="9" key="1">
    <citation type="journal article" date="2021" name="Front. Plant Sci.">
        <title>Chromosome-Scale Genome Assembly for Chinese Sour Jujube and Insights Into Its Genome Evolution and Domestication Signature.</title>
        <authorList>
            <person name="Shen L.-Y."/>
            <person name="Luo H."/>
            <person name="Wang X.-L."/>
            <person name="Wang X.-M."/>
            <person name="Qiu X.-J."/>
            <person name="Liu H."/>
            <person name="Zhou S.-S."/>
            <person name="Jia K.-H."/>
            <person name="Nie S."/>
            <person name="Bao Y.-T."/>
            <person name="Zhang R.-G."/>
            <person name="Yun Q.-Z."/>
            <person name="Chai Y.-H."/>
            <person name="Lu J.-Y."/>
            <person name="Li Y."/>
            <person name="Zhao S.-W."/>
            <person name="Mao J.-F."/>
            <person name="Jia S.-G."/>
            <person name="Mao Y.-M."/>
        </authorList>
    </citation>
    <scope>NUCLEOTIDE SEQUENCE</scope>
    <source>
        <strain evidence="9">AT0</strain>
        <tissue evidence="9">Leaf</tissue>
    </source>
</reference>
<evidence type="ECO:0000256" key="7">
    <source>
        <dbReference type="PROSITE-ProRule" id="PRU00708"/>
    </source>
</evidence>
<name>A0A978UCG9_ZIZJJ</name>
<accession>A0A978UCG9</accession>
<feature type="transmembrane region" description="Helical" evidence="8">
    <location>
        <begin position="208"/>
        <end position="231"/>
    </location>
</feature>
<dbReference type="Gene3D" id="1.25.40.10">
    <property type="entry name" value="Tetratricopeptide repeat domain"/>
    <property type="match status" value="1"/>
</dbReference>
<dbReference type="PANTHER" id="PTHR42893">
    <property type="entry name" value="PROTEIN DETOXIFICATION 44, CHLOROPLASTIC-RELATED"/>
    <property type="match status" value="1"/>
</dbReference>
<feature type="transmembrane region" description="Helical" evidence="8">
    <location>
        <begin position="385"/>
        <end position="404"/>
    </location>
</feature>
<feature type="repeat" description="PPR" evidence="7">
    <location>
        <begin position="112"/>
        <end position="146"/>
    </location>
</feature>
<feature type="transmembrane region" description="Helical" evidence="8">
    <location>
        <begin position="626"/>
        <end position="651"/>
    </location>
</feature>
<dbReference type="PROSITE" id="PS51375">
    <property type="entry name" value="PPR"/>
    <property type="match status" value="1"/>
</dbReference>
<dbReference type="Proteomes" id="UP000813462">
    <property type="component" value="Unassembled WGS sequence"/>
</dbReference>
<comment type="caution">
    <text evidence="8">Lacks conserved residue(s) required for the propagation of feature annotation.</text>
</comment>
<evidence type="ECO:0000256" key="8">
    <source>
        <dbReference type="RuleBase" id="RU004914"/>
    </source>
</evidence>
<comment type="subcellular location">
    <subcellularLocation>
        <location evidence="1">Membrane</location>
        <topology evidence="1">Multi-pass membrane protein</topology>
    </subcellularLocation>
</comment>
<dbReference type="InterPro" id="IPR044644">
    <property type="entry name" value="DinF-like"/>
</dbReference>
<feature type="transmembrane region" description="Helical" evidence="8">
    <location>
        <begin position="425"/>
        <end position="448"/>
    </location>
</feature>
<keyword evidence="4" id="KW-0677">Repeat</keyword>
<feature type="transmembrane region" description="Helical" evidence="8">
    <location>
        <begin position="508"/>
        <end position="531"/>
    </location>
</feature>
<dbReference type="CDD" id="cd13136">
    <property type="entry name" value="MATE_DinF_like"/>
    <property type="match status" value="1"/>
</dbReference>
<dbReference type="EMBL" id="JAEACU010000012">
    <property type="protein sequence ID" value="KAH7512462.1"/>
    <property type="molecule type" value="Genomic_DNA"/>
</dbReference>
<sequence length="678" mass="74812">MLHPIPRKPFQVTLKLTPCLSLPKPSTSSSPEPFQNPLNQHSFEQNYRHICYLLLSFTRSRSIPKGLQLHAHIIKSGFQTIPLLSHHLINFYSKSQLPLCSCRVFHETPRKSSTTWSSVISSLAQNERPLLALDFFRGMLVDGLRPDDHIYPSATKSCAILGRCHMKTKEIYQKLEELGEEMEKAGYVADTSFVLRKVDALMLPFLKLVYLVIFLALITLEPFVFESYFWVLERNVFKKDELGLEIAHIALPSALALTADPIASLIDTAFIGHIEDAIETLTHEALKHVELGKGISFNKELEMEELSPLVDSASLTSSTSRIETETLKHEQIKRHIPSASSALVIASMLGLVQALFLIMACKPILNYMGVDSNSPVLNPARQYLTLRSLSAPAVLLSLAMQGVFRGMKDTKTPLYATMVGDVANIILDPILIFTLHMGVSGAAIAHVISQLMKLVTLLPPSIKDLQFGRFLKNGALLLMRVIAATFCVTLAASLAARQGSTSMAAFQVCLQLWLATSLLADGLAVAGQAILASAFARKDYSKATATASRVLQLGLVLGLVLSVIIAVVLQCASRLFTKDIKVLQLMSLGIPFVALTQPISALAFVLMESIMEHQISHILHTQWQVLVAIVSIWCLFVLSSTHGFVGIWIALSLYMSFRALVGFWRIGTGTGPWRFLRD</sequence>
<dbReference type="InterPro" id="IPR002528">
    <property type="entry name" value="MATE_fam"/>
</dbReference>
<evidence type="ECO:0000256" key="5">
    <source>
        <dbReference type="ARBA" id="ARBA00022989"/>
    </source>
</evidence>
<organism evidence="9 10">
    <name type="scientific">Ziziphus jujuba var. spinosa</name>
    <dbReference type="NCBI Taxonomy" id="714518"/>
    <lineage>
        <taxon>Eukaryota</taxon>
        <taxon>Viridiplantae</taxon>
        <taxon>Streptophyta</taxon>
        <taxon>Embryophyta</taxon>
        <taxon>Tracheophyta</taxon>
        <taxon>Spermatophyta</taxon>
        <taxon>Magnoliopsida</taxon>
        <taxon>eudicotyledons</taxon>
        <taxon>Gunneridae</taxon>
        <taxon>Pentapetalae</taxon>
        <taxon>rosids</taxon>
        <taxon>fabids</taxon>
        <taxon>Rosales</taxon>
        <taxon>Rhamnaceae</taxon>
        <taxon>Paliureae</taxon>
        <taxon>Ziziphus</taxon>
    </lineage>
</organism>
<dbReference type="GO" id="GO:0016020">
    <property type="term" value="C:membrane"/>
    <property type="evidence" value="ECO:0007669"/>
    <property type="project" value="UniProtKB-SubCell"/>
</dbReference>
<dbReference type="InterPro" id="IPR002885">
    <property type="entry name" value="PPR_rpt"/>
</dbReference>